<reference evidence="1 2" key="1">
    <citation type="submission" date="2018-10" db="EMBL/GenBank/DDBJ databases">
        <title>Co-occurring genomic capacity for anaerobic methane metabolism and dissimilatory sulfite reduction discovered in the Korarchaeota.</title>
        <authorList>
            <person name="Mckay L.J."/>
            <person name="Dlakic M."/>
            <person name="Fields M.W."/>
            <person name="Delmont T.O."/>
            <person name="Eren A.M."/>
            <person name="Jay Z.J."/>
            <person name="Klingelsmith K.B."/>
            <person name="Rusch D.B."/>
            <person name="Inskeep W.P."/>
        </authorList>
    </citation>
    <scope>NUCLEOTIDE SEQUENCE [LARGE SCALE GENOMIC DNA]</scope>
    <source>
        <strain evidence="1 2">MDKW</strain>
    </source>
</reference>
<dbReference type="Proteomes" id="UP000277582">
    <property type="component" value="Unassembled WGS sequence"/>
</dbReference>
<organism evidence="1 2">
    <name type="scientific">Candidatus Methanodesulfokora washburnensis</name>
    <dbReference type="NCBI Taxonomy" id="2478471"/>
    <lineage>
        <taxon>Archaea</taxon>
        <taxon>Thermoproteota</taxon>
        <taxon>Candidatus Korarchaeia</taxon>
        <taxon>Candidatus Korarchaeia incertae sedis</taxon>
        <taxon>Candidatus Methanodesulfokora</taxon>
    </lineage>
</organism>
<sequence>MSGQDKEREKMALLAVDIARAGYVEILAHPEQLLLALAAATTAHKVSMGSILEDYESLIRIILERANELKP</sequence>
<keyword evidence="2" id="KW-1185">Reference proteome</keyword>
<protein>
    <submittedName>
        <fullName evidence="1">Uncharacterized protein</fullName>
    </submittedName>
</protein>
<dbReference type="RefSeq" id="WP_125670159.1">
    <property type="nucleotide sequence ID" value="NZ_RCOS01000017.1"/>
</dbReference>
<dbReference type="AlphaFoldDB" id="A0A429GWU0"/>
<evidence type="ECO:0000313" key="1">
    <source>
        <dbReference type="EMBL" id="RSN78425.1"/>
    </source>
</evidence>
<accession>A0A429GWU0</accession>
<evidence type="ECO:0000313" key="2">
    <source>
        <dbReference type="Proteomes" id="UP000277582"/>
    </source>
</evidence>
<gene>
    <name evidence="1" type="ORF">D6D85_00960</name>
</gene>
<name>A0A429GWU0_9CREN</name>
<comment type="caution">
    <text evidence="1">The sequence shown here is derived from an EMBL/GenBank/DDBJ whole genome shotgun (WGS) entry which is preliminary data.</text>
</comment>
<dbReference type="EMBL" id="RCOS01000017">
    <property type="protein sequence ID" value="RSN78425.1"/>
    <property type="molecule type" value="Genomic_DNA"/>
</dbReference>
<proteinExistence type="predicted"/>